<evidence type="ECO:0000313" key="2">
    <source>
        <dbReference type="EMBL" id="ABK44990.1"/>
    </source>
</evidence>
<dbReference type="Gene3D" id="2.30.30.140">
    <property type="match status" value="1"/>
</dbReference>
<name>A0LAJ7_MAGMM</name>
<proteinExistence type="inferred from homology"/>
<dbReference type="KEGG" id="mgm:Mmc1_2490"/>
<gene>
    <name evidence="2" type="ordered locus">Mmc1_2490</name>
</gene>
<dbReference type="Pfam" id="PF01455">
    <property type="entry name" value="HupF_HypC"/>
    <property type="match status" value="1"/>
</dbReference>
<dbReference type="GO" id="GO:1902670">
    <property type="term" value="F:carbon dioxide binding"/>
    <property type="evidence" value="ECO:0007669"/>
    <property type="project" value="TreeGrafter"/>
</dbReference>
<dbReference type="GO" id="GO:0051604">
    <property type="term" value="P:protein maturation"/>
    <property type="evidence" value="ECO:0007669"/>
    <property type="project" value="TreeGrafter"/>
</dbReference>
<dbReference type="InterPro" id="IPR001109">
    <property type="entry name" value="Hydrogenase_HupF/HypC"/>
</dbReference>
<accession>A0LAJ7</accession>
<reference evidence="2 3" key="2">
    <citation type="journal article" date="2012" name="Int. J. Syst. Evol. Microbiol.">
        <title>Magnetococcus marinus gen. nov., sp. nov., a marine, magnetotactic bacterium that represents a novel lineage (Magnetococcaceae fam. nov.; Magnetococcales ord. nov.) at the base of the Alphaproteobacteria.</title>
        <authorList>
            <person name="Bazylinski D.A."/>
            <person name="Williams T.J."/>
            <person name="Lefevre C.T."/>
            <person name="Berg R.J."/>
            <person name="Zhang C.L."/>
            <person name="Bowser S.S."/>
            <person name="Dean A.J."/>
            <person name="Beveridge T.J."/>
        </authorList>
    </citation>
    <scope>NUCLEOTIDE SEQUENCE [LARGE SCALE GENOMIC DNA]</scope>
    <source>
        <strain evidence="3">ATCC BAA-1437 / JCM 17883 / MC-1</strain>
    </source>
</reference>
<reference evidence="3" key="1">
    <citation type="journal article" date="2009" name="Appl. Environ. Microbiol.">
        <title>Complete genome sequence of the chemolithoautotrophic marine magnetotactic coccus strain MC-1.</title>
        <authorList>
            <person name="Schubbe S."/>
            <person name="Williams T.J."/>
            <person name="Xie G."/>
            <person name="Kiss H.E."/>
            <person name="Brettin T.S."/>
            <person name="Martinez D."/>
            <person name="Ross C.A."/>
            <person name="Schuler D."/>
            <person name="Cox B.L."/>
            <person name="Nealson K.H."/>
            <person name="Bazylinski D.A."/>
        </authorList>
    </citation>
    <scope>NUCLEOTIDE SEQUENCE [LARGE SCALE GENOMIC DNA]</scope>
    <source>
        <strain evidence="3">ATCC BAA-1437 / JCM 17883 / MC-1</strain>
    </source>
</reference>
<dbReference type="STRING" id="156889.Mmc1_2490"/>
<dbReference type="PRINTS" id="PR00445">
    <property type="entry name" value="HUPFHYPC"/>
</dbReference>
<evidence type="ECO:0000313" key="3">
    <source>
        <dbReference type="Proteomes" id="UP000002586"/>
    </source>
</evidence>
<dbReference type="RefSeq" id="WP_011714109.1">
    <property type="nucleotide sequence ID" value="NC_008576.1"/>
</dbReference>
<comment type="similarity">
    <text evidence="1">Belongs to the HupF/HypC family.</text>
</comment>
<dbReference type="Proteomes" id="UP000002586">
    <property type="component" value="Chromosome"/>
</dbReference>
<dbReference type="NCBIfam" id="TIGR00074">
    <property type="entry name" value="hypC_hupF"/>
    <property type="match status" value="1"/>
</dbReference>
<dbReference type="GO" id="GO:0005506">
    <property type="term" value="F:iron ion binding"/>
    <property type="evidence" value="ECO:0007669"/>
    <property type="project" value="TreeGrafter"/>
</dbReference>
<keyword evidence="3" id="KW-1185">Reference proteome</keyword>
<dbReference type="EMBL" id="CP000471">
    <property type="protein sequence ID" value="ABK44990.1"/>
    <property type="molecule type" value="Genomic_DNA"/>
</dbReference>
<dbReference type="AlphaFoldDB" id="A0LAJ7"/>
<evidence type="ECO:0000256" key="1">
    <source>
        <dbReference type="ARBA" id="ARBA00006018"/>
    </source>
</evidence>
<organism evidence="2 3">
    <name type="scientific">Magnetococcus marinus (strain ATCC BAA-1437 / JCM 17883 / MC-1)</name>
    <dbReference type="NCBI Taxonomy" id="156889"/>
    <lineage>
        <taxon>Bacteria</taxon>
        <taxon>Pseudomonadati</taxon>
        <taxon>Pseudomonadota</taxon>
        <taxon>Magnetococcia</taxon>
        <taxon>Magnetococcales</taxon>
        <taxon>Magnetococcaceae</taxon>
        <taxon>Magnetococcus</taxon>
    </lineage>
</organism>
<dbReference type="HOGENOM" id="CLU_159381_2_2_5"/>
<dbReference type="eggNOG" id="COG0298">
    <property type="taxonomic scope" value="Bacteria"/>
</dbReference>
<dbReference type="SUPFAM" id="SSF159127">
    <property type="entry name" value="HupF/HypC-like"/>
    <property type="match status" value="1"/>
</dbReference>
<dbReference type="PANTHER" id="PTHR35177:SF2">
    <property type="entry name" value="HYDROGENASE MATURATION FACTOR HYBG"/>
    <property type="match status" value="1"/>
</dbReference>
<sequence>MCLGIPMEVTSVEGYIAQCSAKGITREVSLFMVQHEHIEPGDHVMVHVGYAIQKMSAAEARTTWELLDETLAAMDAQTQQDAGSDHA</sequence>
<dbReference type="PANTHER" id="PTHR35177">
    <property type="entry name" value="HYDROGENASE MATURATION FACTOR HYBG"/>
    <property type="match status" value="1"/>
</dbReference>
<dbReference type="OrthoDB" id="9806017at2"/>
<protein>
    <submittedName>
        <fullName evidence="2">Hydrogenase assembly chaperone hypC/hupF</fullName>
    </submittedName>
</protein>